<protein>
    <submittedName>
        <fullName evidence="3 4">Uncharacterized protein</fullName>
    </submittedName>
</protein>
<keyword evidence="1" id="KW-0472">Membrane</keyword>
<keyword evidence="1" id="KW-0812">Transmembrane</keyword>
<keyword evidence="1" id="KW-1133">Transmembrane helix</keyword>
<evidence type="ECO:0000313" key="3">
    <source>
        <dbReference type="WBParaSite" id="PgR040_g011_t01"/>
    </source>
</evidence>
<evidence type="ECO:0000256" key="1">
    <source>
        <dbReference type="SAM" id="Phobius"/>
    </source>
</evidence>
<reference evidence="3 4" key="1">
    <citation type="submission" date="2022-11" db="UniProtKB">
        <authorList>
            <consortium name="WormBaseParasite"/>
        </authorList>
    </citation>
    <scope>IDENTIFICATION</scope>
</reference>
<evidence type="ECO:0000313" key="4">
    <source>
        <dbReference type="WBParaSite" id="PgR040_g011_t02"/>
    </source>
</evidence>
<sequence length="305" mass="34895">MLGKGWHWSKQAFLCFLPIYPLGHLFINGYRLDSPLSWIYIKRVDYPIPDHLSELIESELENLEDLPKADLLVTLTDKFDARSYGGFYLRPAVEMQIPLRAAIRDLEEAAHLGSNIEVDIGIARKKLKMSMNSKLGERLLTEFIISDAARHFIVQRELRRANSGKALCIPIFLWAGTFGVSFLFLNLATPLVGPIAAFSLSSAIALTSFYTLYNRFTVFLESKLDIDTCKKSDLYLEGAEDFLKSTMKLNRLLRSTMGVDGAKCIAENGDRIGDKWPYSKRLSAIERFVRERNFDIKRHYEYYDA</sequence>
<dbReference type="AlphaFoldDB" id="A0A915BGY6"/>
<feature type="transmembrane region" description="Helical" evidence="1">
    <location>
        <begin position="166"/>
        <end position="185"/>
    </location>
</feature>
<dbReference type="GO" id="GO:0016020">
    <property type="term" value="C:membrane"/>
    <property type="evidence" value="ECO:0007669"/>
    <property type="project" value="TreeGrafter"/>
</dbReference>
<dbReference type="InterPro" id="IPR026620">
    <property type="entry name" value="TMEM177"/>
</dbReference>
<dbReference type="PANTHER" id="PTHR21824:SF3">
    <property type="entry name" value="DUF5683 DOMAIN-CONTAINING PROTEIN"/>
    <property type="match status" value="1"/>
</dbReference>
<accession>A0A915BGY6</accession>
<organism evidence="2 3">
    <name type="scientific">Parascaris univalens</name>
    <name type="common">Nematode worm</name>
    <dbReference type="NCBI Taxonomy" id="6257"/>
    <lineage>
        <taxon>Eukaryota</taxon>
        <taxon>Metazoa</taxon>
        <taxon>Ecdysozoa</taxon>
        <taxon>Nematoda</taxon>
        <taxon>Chromadorea</taxon>
        <taxon>Rhabditida</taxon>
        <taxon>Spirurina</taxon>
        <taxon>Ascaridomorpha</taxon>
        <taxon>Ascaridoidea</taxon>
        <taxon>Ascarididae</taxon>
        <taxon>Parascaris</taxon>
    </lineage>
</organism>
<dbReference type="WBParaSite" id="PgR040_g011_t01">
    <property type="protein sequence ID" value="PgR040_g011_t01"/>
    <property type="gene ID" value="PgR040_g011"/>
</dbReference>
<proteinExistence type="predicted"/>
<name>A0A915BGY6_PARUN</name>
<feature type="transmembrane region" description="Helical" evidence="1">
    <location>
        <begin position="191"/>
        <end position="213"/>
    </location>
</feature>
<dbReference type="Proteomes" id="UP000887569">
    <property type="component" value="Unplaced"/>
</dbReference>
<evidence type="ECO:0000313" key="2">
    <source>
        <dbReference type="Proteomes" id="UP000887569"/>
    </source>
</evidence>
<dbReference type="WBParaSite" id="PgR040_g011_t02">
    <property type="protein sequence ID" value="PgR040_g011_t02"/>
    <property type="gene ID" value="PgR040_g011"/>
</dbReference>
<dbReference type="PANTHER" id="PTHR21824">
    <property type="entry name" value="TRANSMEMBRANE PROTEIN 177"/>
    <property type="match status" value="1"/>
</dbReference>
<keyword evidence="2" id="KW-1185">Reference proteome</keyword>